<proteinExistence type="predicted"/>
<feature type="region of interest" description="Disordered" evidence="1">
    <location>
        <begin position="699"/>
        <end position="719"/>
    </location>
</feature>
<feature type="region of interest" description="Disordered" evidence="1">
    <location>
        <begin position="75"/>
        <end position="146"/>
    </location>
</feature>
<dbReference type="Gene3D" id="1.10.357.50">
    <property type="match status" value="1"/>
</dbReference>
<dbReference type="PANTHER" id="PTHR31280">
    <property type="entry name" value="PROTEIN UNC-13 HOMOLOG"/>
    <property type="match status" value="1"/>
</dbReference>
<feature type="compositionally biased region" description="Low complexity" evidence="1">
    <location>
        <begin position="82"/>
        <end position="93"/>
    </location>
</feature>
<evidence type="ECO:0000313" key="5">
    <source>
        <dbReference type="Proteomes" id="UP001163823"/>
    </source>
</evidence>
<dbReference type="Pfam" id="PF25761">
    <property type="entry name" value="TPR_PATROL1"/>
    <property type="match status" value="1"/>
</dbReference>
<feature type="compositionally biased region" description="Basic residues" evidence="1">
    <location>
        <begin position="702"/>
        <end position="716"/>
    </location>
</feature>
<dbReference type="InterPro" id="IPR008528">
    <property type="entry name" value="unc-13_homologue"/>
</dbReference>
<dbReference type="AlphaFoldDB" id="A0AAD7PS56"/>
<dbReference type="PANTHER" id="PTHR31280:SF4">
    <property type="entry name" value="ELONGATION FACTOR TS (DUF810)"/>
    <property type="match status" value="1"/>
</dbReference>
<evidence type="ECO:0000256" key="1">
    <source>
        <dbReference type="SAM" id="MobiDB-lite"/>
    </source>
</evidence>
<comment type="caution">
    <text evidence="4">The sequence shown here is derived from an EMBL/GenBank/DDBJ whole genome shotgun (WGS) entry which is preliminary data.</text>
</comment>
<dbReference type="PROSITE" id="PS51259">
    <property type="entry name" value="MHD2"/>
    <property type="match status" value="1"/>
</dbReference>
<reference evidence="4" key="1">
    <citation type="journal article" date="2023" name="Science">
        <title>Elucidation of the pathway for biosynthesis of saponin adjuvants from the soapbark tree.</title>
        <authorList>
            <person name="Reed J."/>
            <person name="Orme A."/>
            <person name="El-Demerdash A."/>
            <person name="Owen C."/>
            <person name="Martin L.B.B."/>
            <person name="Misra R.C."/>
            <person name="Kikuchi S."/>
            <person name="Rejzek M."/>
            <person name="Martin A.C."/>
            <person name="Harkess A."/>
            <person name="Leebens-Mack J."/>
            <person name="Louveau T."/>
            <person name="Stephenson M.J."/>
            <person name="Osbourn A."/>
        </authorList>
    </citation>
    <scope>NUCLEOTIDE SEQUENCE</scope>
    <source>
        <strain evidence="4">S10</strain>
    </source>
</reference>
<protein>
    <submittedName>
        <fullName evidence="4">Retinol dehydrogenase 13</fullName>
    </submittedName>
</protein>
<feature type="domain" description="MHD1" evidence="2">
    <location>
        <begin position="543"/>
        <end position="686"/>
    </location>
</feature>
<evidence type="ECO:0000259" key="2">
    <source>
        <dbReference type="PROSITE" id="PS51258"/>
    </source>
</evidence>
<evidence type="ECO:0000313" key="4">
    <source>
        <dbReference type="EMBL" id="KAJ7965938.1"/>
    </source>
</evidence>
<feature type="domain" description="MHD2" evidence="3">
    <location>
        <begin position="818"/>
        <end position="928"/>
    </location>
</feature>
<organism evidence="4 5">
    <name type="scientific">Quillaja saponaria</name>
    <name type="common">Soap bark tree</name>
    <dbReference type="NCBI Taxonomy" id="32244"/>
    <lineage>
        <taxon>Eukaryota</taxon>
        <taxon>Viridiplantae</taxon>
        <taxon>Streptophyta</taxon>
        <taxon>Embryophyta</taxon>
        <taxon>Tracheophyta</taxon>
        <taxon>Spermatophyta</taxon>
        <taxon>Magnoliopsida</taxon>
        <taxon>eudicotyledons</taxon>
        <taxon>Gunneridae</taxon>
        <taxon>Pentapetalae</taxon>
        <taxon>rosids</taxon>
        <taxon>fabids</taxon>
        <taxon>Fabales</taxon>
        <taxon>Quillajaceae</taxon>
        <taxon>Quillaja</taxon>
    </lineage>
</organism>
<dbReference type="InterPro" id="IPR014770">
    <property type="entry name" value="Munc13_1"/>
</dbReference>
<gene>
    <name evidence="4" type="ORF">O6P43_015493</name>
</gene>
<dbReference type="Proteomes" id="UP001163823">
    <property type="component" value="Chromosome 6"/>
</dbReference>
<evidence type="ECO:0000259" key="3">
    <source>
        <dbReference type="PROSITE" id="PS51259"/>
    </source>
</evidence>
<dbReference type="EMBL" id="JARAOO010000006">
    <property type="protein sequence ID" value="KAJ7965938.1"/>
    <property type="molecule type" value="Genomic_DNA"/>
</dbReference>
<feature type="compositionally biased region" description="Low complexity" evidence="1">
    <location>
        <begin position="115"/>
        <end position="128"/>
    </location>
</feature>
<name>A0AAD7PS56_QUISA</name>
<sequence length="987" mass="110466">MAHLFRDLSLGHSKRETAPTKMATKPIIVEDDLPSPLGQLAAKLTDSDLRLTAYEIFVAACRTSSGKPLTYIPNSSTHNFDSPNHQSSNSPNSLALERSLTSTAASKMKKAFGLKSPGSASKKSPGSGSSSGSGQGKPKRPLTVGELMRNHMRVSETMDSRVRRALLRISAGQVGRRIESVVVPLELLQQLKLSDFTDQQEYEDWQRRTLKIIEAGLLLHPHMPLDKSNNAAQRLRQIIRGALDRPIETGKNNESMQVLRSAVTSLASRSYDGYESCHWADGIPLNLRLYEMLLESCFDPNDETSILEEVDELLEHIKKTWVILGLNQMLHNLCFTWVIFHRFVATGQAEIELLYAADGQLAEVAKDAKTTKDPEYSKILSSTLSSILGWAEKRLLAYHETFDRGNVDSMLGIVSLGVSAAKVLVEDISNEYRRRRKSEVNVARERIDTYIRSSLRTAFAQIMEKADSSRRASKNLPNSLPLLAILAKDVGELAVNEKQVFSPILKRWHPFAAGVSMATLHTCYGNELRQFISSIAELTPDAVQVLRAADKLEKNLVQIAVEDSVDSEDGGKAIIREMPPYEAEAAIANMVKVWIKTRLDRMKEWVDRNLQQELWSPQPNQEGYAASAVEVLRTLDETLDAFFQLPIPMHPALLPDLMNGLDRCLQYYITKAKSGCGSRNTFIPTMPALTRCTTGSKFQGFGKKKEKLPNSQKRKSQVATANGDSSFGIAQLCSRINTLHQIRSELDVLEKRIITLLRNSESAHAEDFSNGLAKKFELSPAACIEGIQQLSEAVAYRIIFHDLSHVLWDGLYVGVPSSSRMEPFLQELERNLMIISDTVHERVRTRIITDIMRASFDGFLLVLLAGGPSRAFSRQDSQIIEDDFKSLKDLFWANGDGLPSELIDKFSTTLRSILPLFRTDTESLVERFRRVTLETYGSSARSRLPLPPTSGQWNPAEPNTLLRVLCYRNDDTATKFLKKTYNLPKKQ</sequence>
<dbReference type="InterPro" id="IPR057984">
    <property type="entry name" value="PATROL1_C"/>
</dbReference>
<dbReference type="KEGG" id="qsa:O6P43_015493"/>
<keyword evidence="5" id="KW-1185">Reference proteome</keyword>
<dbReference type="InterPro" id="IPR014772">
    <property type="entry name" value="Munc13_dom-2"/>
</dbReference>
<accession>A0AAD7PS56</accession>
<dbReference type="PROSITE" id="PS51258">
    <property type="entry name" value="MHD1"/>
    <property type="match status" value="1"/>
</dbReference>